<comment type="similarity">
    <text evidence="1">Belongs to the short-chain dehydrogenases/reductases (SDR) family.</text>
</comment>
<dbReference type="CDD" id="cd05374">
    <property type="entry name" value="17beta-HSD-like_SDR_c"/>
    <property type="match status" value="1"/>
</dbReference>
<dbReference type="Gene3D" id="3.40.50.720">
    <property type="entry name" value="NAD(P)-binding Rossmann-like Domain"/>
    <property type="match status" value="1"/>
</dbReference>
<evidence type="ECO:0000313" key="4">
    <source>
        <dbReference type="EMBL" id="TVY42043.1"/>
    </source>
</evidence>
<dbReference type="OrthoDB" id="1274115at2759"/>
<dbReference type="InterPro" id="IPR051911">
    <property type="entry name" value="SDR_oxidoreductase"/>
</dbReference>
<dbReference type="InterPro" id="IPR020904">
    <property type="entry name" value="Sc_DH/Rdtase_CS"/>
</dbReference>
<evidence type="ECO:0000256" key="3">
    <source>
        <dbReference type="ARBA" id="ARBA00023002"/>
    </source>
</evidence>
<name>A0A7D8UKM8_9HELO</name>
<keyword evidence="5" id="KW-1185">Reference proteome</keyword>
<dbReference type="InterPro" id="IPR036291">
    <property type="entry name" value="NAD(P)-bd_dom_sf"/>
</dbReference>
<organism evidence="4 5">
    <name type="scientific">Lachnellula cervina</name>
    <dbReference type="NCBI Taxonomy" id="1316786"/>
    <lineage>
        <taxon>Eukaryota</taxon>
        <taxon>Fungi</taxon>
        <taxon>Dikarya</taxon>
        <taxon>Ascomycota</taxon>
        <taxon>Pezizomycotina</taxon>
        <taxon>Leotiomycetes</taxon>
        <taxon>Helotiales</taxon>
        <taxon>Lachnaceae</taxon>
        <taxon>Lachnellula</taxon>
    </lineage>
</organism>
<dbReference type="Proteomes" id="UP000481288">
    <property type="component" value="Unassembled WGS sequence"/>
</dbReference>
<keyword evidence="2" id="KW-0521">NADP</keyword>
<dbReference type="EMBL" id="QGMG01001923">
    <property type="protein sequence ID" value="TVY42043.1"/>
    <property type="molecule type" value="Genomic_DNA"/>
</dbReference>
<evidence type="ECO:0000313" key="5">
    <source>
        <dbReference type="Proteomes" id="UP000481288"/>
    </source>
</evidence>
<proteinExistence type="inferred from homology"/>
<evidence type="ECO:0000256" key="1">
    <source>
        <dbReference type="ARBA" id="ARBA00006484"/>
    </source>
</evidence>
<dbReference type="GO" id="GO:0016491">
    <property type="term" value="F:oxidoreductase activity"/>
    <property type="evidence" value="ECO:0007669"/>
    <property type="project" value="UniProtKB-KW"/>
</dbReference>
<gene>
    <name evidence="4" type="primary">yusZ_0</name>
    <name evidence="4" type="ORF">LCER1_G008984</name>
</gene>
<reference evidence="4 5" key="1">
    <citation type="submission" date="2018-05" db="EMBL/GenBank/DDBJ databases">
        <title>Whole genome sequencing for identification of molecular markers to develop diagnostic detection tools for the regulated plant pathogen Lachnellula willkommii.</title>
        <authorList>
            <person name="Giroux E."/>
            <person name="Bilodeau G."/>
        </authorList>
    </citation>
    <scope>NUCLEOTIDE SEQUENCE [LARGE SCALE GENOMIC DNA]</scope>
    <source>
        <strain evidence="4 5">CBS 625.97</strain>
    </source>
</reference>
<dbReference type="AlphaFoldDB" id="A0A7D8UKM8"/>
<dbReference type="SUPFAM" id="SSF51735">
    <property type="entry name" value="NAD(P)-binding Rossmann-fold domains"/>
    <property type="match status" value="1"/>
</dbReference>
<dbReference type="InterPro" id="IPR002347">
    <property type="entry name" value="SDR_fam"/>
</dbReference>
<dbReference type="PROSITE" id="PS00061">
    <property type="entry name" value="ADH_SHORT"/>
    <property type="match status" value="1"/>
</dbReference>
<evidence type="ECO:0000256" key="2">
    <source>
        <dbReference type="ARBA" id="ARBA00022857"/>
    </source>
</evidence>
<comment type="caution">
    <text evidence="4">The sequence shown here is derived from an EMBL/GenBank/DDBJ whole genome shotgun (WGS) entry which is preliminary data.</text>
</comment>
<protein>
    <submittedName>
        <fullName evidence="4">Putative oxidoreductase YusZ</fullName>
    </submittedName>
</protein>
<sequence length="283" mass="30534">MAIWFITGCSTGFGHETALAALARGDKVIATARNPDDVKDLADKGALVIALDLSWPEEKIQEAVKVAIEPFRSIDILFNNAGVNIIGALEEVSTKQARALFDVNFWGHISVTRAILPYMRAQKHGTIGFSGSMLGWTGMSCVSTYTATKWAIAGLVLCLREEVKDFGIKVTVIEPGYFRTQVLGAAKPLFPEEGMEEYKVALDQLRTLVSTVNGKQVGDPEKAAKVIVEALTGEGAFEGKEVPARLVLGADAVGLVEGMLDLQKRSLEEWKSVSASTDFTVAE</sequence>
<dbReference type="PRINTS" id="PR00081">
    <property type="entry name" value="GDHRDH"/>
</dbReference>
<dbReference type="PANTHER" id="PTHR43976">
    <property type="entry name" value="SHORT CHAIN DEHYDROGENASE"/>
    <property type="match status" value="1"/>
</dbReference>
<keyword evidence="3" id="KW-0560">Oxidoreductase</keyword>
<accession>A0A7D8UKM8</accession>
<dbReference type="Pfam" id="PF00106">
    <property type="entry name" value="adh_short"/>
    <property type="match status" value="1"/>
</dbReference>
<dbReference type="PANTHER" id="PTHR43976:SF16">
    <property type="entry name" value="SHORT-CHAIN DEHYDROGENASE_REDUCTASE FAMILY PROTEIN"/>
    <property type="match status" value="1"/>
</dbReference>